<reference evidence="2 3" key="1">
    <citation type="journal article" date="2018" name="Front. Plant Sci.">
        <title>Red Clover (Trifolium pratense) and Zigzag Clover (T. medium) - A Picture of Genomic Similarities and Differences.</title>
        <authorList>
            <person name="Dluhosova J."/>
            <person name="Istvanek J."/>
            <person name="Nedelnik J."/>
            <person name="Repkova J."/>
        </authorList>
    </citation>
    <scope>NUCLEOTIDE SEQUENCE [LARGE SCALE GENOMIC DNA]</scope>
    <source>
        <strain evidence="3">cv. 10/8</strain>
        <tissue evidence="2">Leaf</tissue>
    </source>
</reference>
<evidence type="ECO:0000313" key="2">
    <source>
        <dbReference type="EMBL" id="MCI95930.1"/>
    </source>
</evidence>
<dbReference type="EMBL" id="LXQA011400582">
    <property type="protein sequence ID" value="MCI95930.1"/>
    <property type="molecule type" value="Genomic_DNA"/>
</dbReference>
<protein>
    <submittedName>
        <fullName evidence="2">Uncharacterized protein</fullName>
    </submittedName>
</protein>
<comment type="caution">
    <text evidence="2">The sequence shown here is derived from an EMBL/GenBank/DDBJ whole genome shotgun (WGS) entry which is preliminary data.</text>
</comment>
<feature type="compositionally biased region" description="Basic and acidic residues" evidence="1">
    <location>
        <begin position="25"/>
        <end position="40"/>
    </location>
</feature>
<feature type="non-terminal residue" evidence="2">
    <location>
        <position position="1"/>
    </location>
</feature>
<dbReference type="Proteomes" id="UP000265520">
    <property type="component" value="Unassembled WGS sequence"/>
</dbReference>
<evidence type="ECO:0000256" key="1">
    <source>
        <dbReference type="SAM" id="MobiDB-lite"/>
    </source>
</evidence>
<keyword evidence="3" id="KW-1185">Reference proteome</keyword>
<accession>A0A392WB21</accession>
<feature type="compositionally biased region" description="Low complexity" evidence="1">
    <location>
        <begin position="52"/>
        <end position="65"/>
    </location>
</feature>
<evidence type="ECO:0000313" key="3">
    <source>
        <dbReference type="Proteomes" id="UP000265520"/>
    </source>
</evidence>
<proteinExistence type="predicted"/>
<sequence length="65" mass="7173">RSAAQPCAQRRNQKQTSPNRPTLRAAEDTPARGADNRKTQDNQNNKRRAAQEPEAAENAVFNANA</sequence>
<feature type="region of interest" description="Disordered" evidence="1">
    <location>
        <begin position="1"/>
        <end position="65"/>
    </location>
</feature>
<name>A0A392WB21_9FABA</name>
<dbReference type="AlphaFoldDB" id="A0A392WB21"/>
<organism evidence="2 3">
    <name type="scientific">Trifolium medium</name>
    <dbReference type="NCBI Taxonomy" id="97028"/>
    <lineage>
        <taxon>Eukaryota</taxon>
        <taxon>Viridiplantae</taxon>
        <taxon>Streptophyta</taxon>
        <taxon>Embryophyta</taxon>
        <taxon>Tracheophyta</taxon>
        <taxon>Spermatophyta</taxon>
        <taxon>Magnoliopsida</taxon>
        <taxon>eudicotyledons</taxon>
        <taxon>Gunneridae</taxon>
        <taxon>Pentapetalae</taxon>
        <taxon>rosids</taxon>
        <taxon>fabids</taxon>
        <taxon>Fabales</taxon>
        <taxon>Fabaceae</taxon>
        <taxon>Papilionoideae</taxon>
        <taxon>50 kb inversion clade</taxon>
        <taxon>NPAAA clade</taxon>
        <taxon>Hologalegina</taxon>
        <taxon>IRL clade</taxon>
        <taxon>Trifolieae</taxon>
        <taxon>Trifolium</taxon>
    </lineage>
</organism>